<protein>
    <submittedName>
        <fullName evidence="1">Uncharacterized protein</fullName>
    </submittedName>
</protein>
<dbReference type="EMBL" id="LGGI01000038">
    <property type="protein sequence ID" value="KUK67130.1"/>
    <property type="molecule type" value="Genomic_DNA"/>
</dbReference>
<name>A0A101GYP6_9BACT</name>
<proteinExistence type="predicted"/>
<accession>A0A101GYP6</accession>
<sequence length="76" mass="9100">MIKKLVRPFQEVLLEKRLCVGCTYPLDKAKKIGKLSDNRTMAQCKCKRRYVYDRELNEYKRATFAEEQQILKELND</sequence>
<gene>
    <name evidence="1" type="ORF">XD87_0311</name>
</gene>
<evidence type="ECO:0000313" key="1">
    <source>
        <dbReference type="EMBL" id="KUK67130.1"/>
    </source>
</evidence>
<reference evidence="2" key="1">
    <citation type="journal article" date="2015" name="MBio">
        <title>Genome-Resolved Metagenomic Analysis Reveals Roles for Candidate Phyla and Other Microbial Community Members in Biogeochemical Transformations in Oil Reservoirs.</title>
        <authorList>
            <person name="Hu P."/>
            <person name="Tom L."/>
            <person name="Singh A."/>
            <person name="Thomas B.C."/>
            <person name="Baker B.J."/>
            <person name="Piceno Y.M."/>
            <person name="Andersen G.L."/>
            <person name="Banfield J.F."/>
        </authorList>
    </citation>
    <scope>NUCLEOTIDE SEQUENCE [LARGE SCALE GENOMIC DNA]</scope>
</reference>
<organism evidence="1 2">
    <name type="scientific">candidate division WS6 bacterium 36_33</name>
    <dbReference type="NCBI Taxonomy" id="1641388"/>
    <lineage>
        <taxon>Bacteria</taxon>
        <taxon>Candidatus Dojkabacteria</taxon>
    </lineage>
</organism>
<evidence type="ECO:0000313" key="2">
    <source>
        <dbReference type="Proteomes" id="UP000053469"/>
    </source>
</evidence>
<dbReference type="AlphaFoldDB" id="A0A101GYP6"/>
<comment type="caution">
    <text evidence="1">The sequence shown here is derived from an EMBL/GenBank/DDBJ whole genome shotgun (WGS) entry which is preliminary data.</text>
</comment>
<dbReference type="Proteomes" id="UP000053469">
    <property type="component" value="Unassembled WGS sequence"/>
</dbReference>